<feature type="non-terminal residue" evidence="2">
    <location>
        <position position="190"/>
    </location>
</feature>
<evidence type="ECO:0000313" key="3">
    <source>
        <dbReference type="Proteomes" id="UP000316759"/>
    </source>
</evidence>
<feature type="compositionally biased region" description="Basic and acidic residues" evidence="1">
    <location>
        <begin position="181"/>
        <end position="190"/>
    </location>
</feature>
<protein>
    <submittedName>
        <fullName evidence="2">Uncharacterized protein</fullName>
    </submittedName>
</protein>
<feature type="compositionally biased region" description="Low complexity" evidence="1">
    <location>
        <begin position="147"/>
        <end position="169"/>
    </location>
</feature>
<evidence type="ECO:0000256" key="1">
    <source>
        <dbReference type="SAM" id="MobiDB-lite"/>
    </source>
</evidence>
<organism evidence="2 3">
    <name type="scientific">Fasciola gigantica</name>
    <name type="common">Giant liver fluke</name>
    <dbReference type="NCBI Taxonomy" id="46835"/>
    <lineage>
        <taxon>Eukaryota</taxon>
        <taxon>Metazoa</taxon>
        <taxon>Spiralia</taxon>
        <taxon>Lophotrochozoa</taxon>
        <taxon>Platyhelminthes</taxon>
        <taxon>Trematoda</taxon>
        <taxon>Digenea</taxon>
        <taxon>Plagiorchiida</taxon>
        <taxon>Echinostomata</taxon>
        <taxon>Echinostomatoidea</taxon>
        <taxon>Fasciolidae</taxon>
        <taxon>Fasciola</taxon>
    </lineage>
</organism>
<reference evidence="2 3" key="1">
    <citation type="submission" date="2019-04" db="EMBL/GenBank/DDBJ databases">
        <title>Annotation for the trematode Fasciola gigantica.</title>
        <authorList>
            <person name="Choi Y.-J."/>
        </authorList>
    </citation>
    <scope>NUCLEOTIDE SEQUENCE [LARGE SCALE GENOMIC DNA]</scope>
    <source>
        <strain evidence="2">Uganda_cow_1</strain>
    </source>
</reference>
<dbReference type="EMBL" id="SUNJ01002916">
    <property type="protein sequence ID" value="TPP65630.1"/>
    <property type="molecule type" value="Genomic_DNA"/>
</dbReference>
<evidence type="ECO:0000313" key="2">
    <source>
        <dbReference type="EMBL" id="TPP65630.1"/>
    </source>
</evidence>
<name>A0A504Z8R1_FASGI</name>
<proteinExistence type="predicted"/>
<gene>
    <name evidence="2" type="ORF">FGIG_12620</name>
</gene>
<sequence length="190" mass="20427">MQFLPNTSVSGANGFCGSMSLPPSARVSGINDALNASPLAGANYVSFGPLGTSILVSPSSARISENRTNDSMVNKNGIDMNNGSLTNSIVLTNDSMSYTDGMCSNGPSYLVIDSNTQSPAVNKPLSKDDSIPVSPPYFLSPPDAKHTQSVQTQKSNQQQQKQQQQQQQQLPSRSQTRRNMIHHECAYEDS</sequence>
<keyword evidence="3" id="KW-1185">Reference proteome</keyword>
<feature type="region of interest" description="Disordered" evidence="1">
    <location>
        <begin position="120"/>
        <end position="190"/>
    </location>
</feature>
<dbReference type="AlphaFoldDB" id="A0A504Z8R1"/>
<comment type="caution">
    <text evidence="2">The sequence shown here is derived from an EMBL/GenBank/DDBJ whole genome shotgun (WGS) entry which is preliminary data.</text>
</comment>
<accession>A0A504Z8R1</accession>
<dbReference type="OrthoDB" id="6251691at2759"/>
<dbReference type="Proteomes" id="UP000316759">
    <property type="component" value="Unassembled WGS sequence"/>
</dbReference>